<reference evidence="7 8" key="1">
    <citation type="journal article" date="2018" name="Nat. Ecol. Evol.">
        <title>Shark genomes provide insights into elasmobranch evolution and the origin of vertebrates.</title>
        <authorList>
            <person name="Hara Y"/>
            <person name="Yamaguchi K"/>
            <person name="Onimaru K"/>
            <person name="Kadota M"/>
            <person name="Koyanagi M"/>
            <person name="Keeley SD"/>
            <person name="Tatsumi K"/>
            <person name="Tanaka K"/>
            <person name="Motone F"/>
            <person name="Kageyama Y"/>
            <person name="Nozu R"/>
            <person name="Adachi N"/>
            <person name="Nishimura O"/>
            <person name="Nakagawa R"/>
            <person name="Tanegashima C"/>
            <person name="Kiyatake I"/>
            <person name="Matsumoto R"/>
            <person name="Murakumo K"/>
            <person name="Nishida K"/>
            <person name="Terakita A"/>
            <person name="Kuratani S"/>
            <person name="Sato K"/>
            <person name="Hyodo S Kuraku.S."/>
        </authorList>
    </citation>
    <scope>NUCLEOTIDE SEQUENCE [LARGE SCALE GENOMIC DNA]</scope>
</reference>
<evidence type="ECO:0000256" key="5">
    <source>
        <dbReference type="ARBA" id="ARBA00023002"/>
    </source>
</evidence>
<keyword evidence="5" id="KW-0560">Oxidoreductase</keyword>
<dbReference type="GO" id="GO:0006062">
    <property type="term" value="P:sorbitol catabolic process"/>
    <property type="evidence" value="ECO:0007669"/>
    <property type="project" value="TreeGrafter"/>
</dbReference>
<evidence type="ECO:0000256" key="1">
    <source>
        <dbReference type="ARBA" id="ARBA00001947"/>
    </source>
</evidence>
<dbReference type="OrthoDB" id="1879366at2759"/>
<dbReference type="GO" id="GO:0046872">
    <property type="term" value="F:metal ion binding"/>
    <property type="evidence" value="ECO:0007669"/>
    <property type="project" value="UniProtKB-KW"/>
</dbReference>
<dbReference type="SUPFAM" id="SSF51735">
    <property type="entry name" value="NAD(P)-binding Rossmann-fold domains"/>
    <property type="match status" value="1"/>
</dbReference>
<dbReference type="AlphaFoldDB" id="A0A401NS62"/>
<dbReference type="EMBL" id="BFAA01005378">
    <property type="protein sequence ID" value="GCB63715.1"/>
    <property type="molecule type" value="Genomic_DNA"/>
</dbReference>
<dbReference type="Gene3D" id="3.90.180.10">
    <property type="entry name" value="Medium-chain alcohol dehydrogenases, catalytic domain"/>
    <property type="match status" value="1"/>
</dbReference>
<sequence>MELAQKVKNSLCAMPDICLECTSSDTCIQAGVYAVKPGGIVVLVGMGLATANVPVTNATVREVDIRGSYRYTNTWHTAIALMASKKVDVKPLITHRFGLDQAQDGFELMAECSVDGFPTIPERNLCYPSLEKLKALYCGCAAKSLSNHLAPLKVVWKYEVRQRREFLFPGE</sequence>
<organism evidence="7 8">
    <name type="scientific">Scyliorhinus torazame</name>
    <name type="common">Cloudy catshark</name>
    <name type="synonym">Catulus torazame</name>
    <dbReference type="NCBI Taxonomy" id="75743"/>
    <lineage>
        <taxon>Eukaryota</taxon>
        <taxon>Metazoa</taxon>
        <taxon>Chordata</taxon>
        <taxon>Craniata</taxon>
        <taxon>Vertebrata</taxon>
        <taxon>Chondrichthyes</taxon>
        <taxon>Elasmobranchii</taxon>
        <taxon>Galeomorphii</taxon>
        <taxon>Galeoidea</taxon>
        <taxon>Carcharhiniformes</taxon>
        <taxon>Scyliorhinidae</taxon>
        <taxon>Scyliorhinus</taxon>
    </lineage>
</organism>
<evidence type="ECO:0000313" key="8">
    <source>
        <dbReference type="Proteomes" id="UP000288216"/>
    </source>
</evidence>
<dbReference type="InterPro" id="IPR036291">
    <property type="entry name" value="NAD(P)-bd_dom_sf"/>
</dbReference>
<dbReference type="InterPro" id="IPR013149">
    <property type="entry name" value="ADH-like_C"/>
</dbReference>
<proteinExistence type="inferred from homology"/>
<keyword evidence="3" id="KW-0479">Metal-binding</keyword>
<accession>A0A401NS62</accession>
<dbReference type="Gene3D" id="3.40.50.720">
    <property type="entry name" value="NAD(P)-binding Rossmann-like Domain"/>
    <property type="match status" value="1"/>
</dbReference>
<keyword evidence="4" id="KW-0862">Zinc</keyword>
<dbReference type="OMA" id="WPPAMEL"/>
<keyword evidence="8" id="KW-1185">Reference proteome</keyword>
<evidence type="ECO:0000256" key="2">
    <source>
        <dbReference type="ARBA" id="ARBA00008072"/>
    </source>
</evidence>
<gene>
    <name evidence="7" type="ORF">scyTo_0011657</name>
</gene>
<evidence type="ECO:0000256" key="4">
    <source>
        <dbReference type="ARBA" id="ARBA00022833"/>
    </source>
</evidence>
<comment type="caution">
    <text evidence="7">The sequence shown here is derived from an EMBL/GenBank/DDBJ whole genome shotgun (WGS) entry which is preliminary data.</text>
</comment>
<feature type="domain" description="Alcohol dehydrogenase-like C-terminal" evidence="6">
    <location>
        <begin position="13"/>
        <end position="83"/>
    </location>
</feature>
<dbReference type="Proteomes" id="UP000288216">
    <property type="component" value="Unassembled WGS sequence"/>
</dbReference>
<comment type="similarity">
    <text evidence="2">Belongs to the zinc-containing alcohol dehydrogenase family.</text>
</comment>
<dbReference type="Pfam" id="PF00107">
    <property type="entry name" value="ADH_zinc_N"/>
    <property type="match status" value="1"/>
</dbReference>
<evidence type="ECO:0000259" key="6">
    <source>
        <dbReference type="Pfam" id="PF00107"/>
    </source>
</evidence>
<dbReference type="PANTHER" id="PTHR43161">
    <property type="entry name" value="SORBITOL DEHYDROGENASE"/>
    <property type="match status" value="1"/>
</dbReference>
<comment type="cofactor">
    <cofactor evidence="1">
        <name>Zn(2+)</name>
        <dbReference type="ChEBI" id="CHEBI:29105"/>
    </cofactor>
</comment>
<protein>
    <recommendedName>
        <fullName evidence="6">Alcohol dehydrogenase-like C-terminal domain-containing protein</fullName>
    </recommendedName>
</protein>
<dbReference type="STRING" id="75743.A0A401NS62"/>
<name>A0A401NS62_SCYTO</name>
<dbReference type="PANTHER" id="PTHR43161:SF9">
    <property type="entry name" value="SORBITOL DEHYDROGENASE"/>
    <property type="match status" value="1"/>
</dbReference>
<evidence type="ECO:0000256" key="3">
    <source>
        <dbReference type="ARBA" id="ARBA00022723"/>
    </source>
</evidence>
<evidence type="ECO:0000313" key="7">
    <source>
        <dbReference type="EMBL" id="GCB63715.1"/>
    </source>
</evidence>
<dbReference type="GO" id="GO:0003939">
    <property type="term" value="F:L-iditol 2-dehydrogenase (NAD+) activity"/>
    <property type="evidence" value="ECO:0007669"/>
    <property type="project" value="TreeGrafter"/>
</dbReference>